<evidence type="ECO:0000313" key="7">
    <source>
        <dbReference type="EMBL" id="KAH9290217.1"/>
    </source>
</evidence>
<dbReference type="AlphaFoldDB" id="A0AA38F6U3"/>
<evidence type="ECO:0000256" key="3">
    <source>
        <dbReference type="ARBA" id="ARBA00047960"/>
    </source>
</evidence>
<dbReference type="GO" id="GO:0004364">
    <property type="term" value="F:glutathione transferase activity"/>
    <property type="evidence" value="ECO:0007669"/>
    <property type="project" value="UniProtKB-EC"/>
</dbReference>
<evidence type="ECO:0000256" key="2">
    <source>
        <dbReference type="ARBA" id="ARBA00022679"/>
    </source>
</evidence>
<dbReference type="InterPro" id="IPR036282">
    <property type="entry name" value="Glutathione-S-Trfase_C_sf"/>
</dbReference>
<comment type="caution">
    <text evidence="7">The sequence shown here is derived from an EMBL/GenBank/DDBJ whole genome shotgun (WGS) entry which is preliminary data.</text>
</comment>
<organism evidence="7 8">
    <name type="scientific">Taxus chinensis</name>
    <name type="common">Chinese yew</name>
    <name type="synonym">Taxus wallichiana var. chinensis</name>
    <dbReference type="NCBI Taxonomy" id="29808"/>
    <lineage>
        <taxon>Eukaryota</taxon>
        <taxon>Viridiplantae</taxon>
        <taxon>Streptophyta</taxon>
        <taxon>Embryophyta</taxon>
        <taxon>Tracheophyta</taxon>
        <taxon>Spermatophyta</taxon>
        <taxon>Pinopsida</taxon>
        <taxon>Pinidae</taxon>
        <taxon>Conifers II</taxon>
        <taxon>Cupressales</taxon>
        <taxon>Taxaceae</taxon>
        <taxon>Taxus</taxon>
    </lineage>
</organism>
<keyword evidence="8" id="KW-1185">Reference proteome</keyword>
<protein>
    <recommendedName>
        <fullName evidence="1">glutathione transferase</fullName>
        <ecNumber evidence="1">2.5.1.18</ecNumber>
    </recommendedName>
</protein>
<accession>A0AA38F6U3</accession>
<dbReference type="OMA" id="RCCFFGK"/>
<dbReference type="CDD" id="cd03185">
    <property type="entry name" value="GST_C_Tau"/>
    <property type="match status" value="1"/>
</dbReference>
<dbReference type="InterPro" id="IPR010987">
    <property type="entry name" value="Glutathione-S-Trfase_C-like"/>
</dbReference>
<dbReference type="SUPFAM" id="SSF52833">
    <property type="entry name" value="Thioredoxin-like"/>
    <property type="match status" value="1"/>
</dbReference>
<dbReference type="GO" id="GO:0006749">
    <property type="term" value="P:glutathione metabolic process"/>
    <property type="evidence" value="ECO:0007669"/>
    <property type="project" value="InterPro"/>
</dbReference>
<dbReference type="InterPro" id="IPR045074">
    <property type="entry name" value="GST_C_Tau"/>
</dbReference>
<dbReference type="InterPro" id="IPR004046">
    <property type="entry name" value="GST_C"/>
</dbReference>
<evidence type="ECO:0000313" key="8">
    <source>
        <dbReference type="Proteomes" id="UP000824469"/>
    </source>
</evidence>
<dbReference type="Pfam" id="PF00043">
    <property type="entry name" value="GST_C"/>
    <property type="match status" value="1"/>
</dbReference>
<sequence length="170" mass="19770">MEEVKVLSFWPSPFGMRVQIGLEEKGVKYEYKEENLAVNKSDLLLRMNPVYKKIPIYDAGSRIRRSKGEAVEDAKRDFMESLDYLEGALKQLSKGGPYFGGEEFGFLDITFIPFASSWFLTFETIGNFKLQFQTRYPLLHAWVKKCMERESVNKVLPTPERVLELVLELR</sequence>
<evidence type="ECO:0000259" key="6">
    <source>
        <dbReference type="PROSITE" id="PS50405"/>
    </source>
</evidence>
<dbReference type="SUPFAM" id="SSF47616">
    <property type="entry name" value="GST C-terminal domain-like"/>
    <property type="match status" value="1"/>
</dbReference>
<evidence type="ECO:0000256" key="1">
    <source>
        <dbReference type="ARBA" id="ARBA00012452"/>
    </source>
</evidence>
<dbReference type="Proteomes" id="UP000824469">
    <property type="component" value="Unassembled WGS sequence"/>
</dbReference>
<dbReference type="InterPro" id="IPR036249">
    <property type="entry name" value="Thioredoxin-like_sf"/>
</dbReference>
<feature type="non-terminal residue" evidence="7">
    <location>
        <position position="170"/>
    </location>
</feature>
<feature type="domain" description="GST C-terminal" evidence="6">
    <location>
        <begin position="27"/>
        <end position="165"/>
    </location>
</feature>
<dbReference type="PROSITE" id="PS50404">
    <property type="entry name" value="GST_NTER"/>
    <property type="match status" value="1"/>
</dbReference>
<reference evidence="7 8" key="1">
    <citation type="journal article" date="2021" name="Nat. Plants">
        <title>The Taxus genome provides insights into paclitaxel biosynthesis.</title>
        <authorList>
            <person name="Xiong X."/>
            <person name="Gou J."/>
            <person name="Liao Q."/>
            <person name="Li Y."/>
            <person name="Zhou Q."/>
            <person name="Bi G."/>
            <person name="Li C."/>
            <person name="Du R."/>
            <person name="Wang X."/>
            <person name="Sun T."/>
            <person name="Guo L."/>
            <person name="Liang H."/>
            <person name="Lu P."/>
            <person name="Wu Y."/>
            <person name="Zhang Z."/>
            <person name="Ro D.K."/>
            <person name="Shang Y."/>
            <person name="Huang S."/>
            <person name="Yan J."/>
        </authorList>
    </citation>
    <scope>NUCLEOTIDE SEQUENCE [LARGE SCALE GENOMIC DNA]</scope>
    <source>
        <strain evidence="7">Ta-2019</strain>
    </source>
</reference>
<gene>
    <name evidence="7" type="ORF">KI387_034334</name>
</gene>
<dbReference type="PANTHER" id="PTHR11260:SF781">
    <property type="entry name" value="GLUTATHIONE S-TRANSFERASE U19"/>
    <property type="match status" value="1"/>
</dbReference>
<dbReference type="GO" id="GO:0005737">
    <property type="term" value="C:cytoplasm"/>
    <property type="evidence" value="ECO:0007669"/>
    <property type="project" value="TreeGrafter"/>
</dbReference>
<evidence type="ECO:0000259" key="5">
    <source>
        <dbReference type="PROSITE" id="PS50404"/>
    </source>
</evidence>
<dbReference type="PANTHER" id="PTHR11260">
    <property type="entry name" value="GLUTATHIONE S-TRANSFERASE, GST, SUPERFAMILY, GST DOMAIN CONTAINING"/>
    <property type="match status" value="1"/>
</dbReference>
<dbReference type="EC" id="2.5.1.18" evidence="1"/>
<dbReference type="EMBL" id="JAHRHJ020003813">
    <property type="protein sequence ID" value="KAH9290217.1"/>
    <property type="molecule type" value="Genomic_DNA"/>
</dbReference>
<dbReference type="Gene3D" id="1.20.1050.10">
    <property type="match status" value="1"/>
</dbReference>
<proteinExistence type="inferred from homology"/>
<evidence type="ECO:0000256" key="4">
    <source>
        <dbReference type="RuleBase" id="RU003494"/>
    </source>
</evidence>
<dbReference type="InterPro" id="IPR045073">
    <property type="entry name" value="Omega/Tau-like"/>
</dbReference>
<dbReference type="Pfam" id="PF02798">
    <property type="entry name" value="GST_N"/>
    <property type="match status" value="1"/>
</dbReference>
<dbReference type="InterPro" id="IPR004045">
    <property type="entry name" value="Glutathione_S-Trfase_N"/>
</dbReference>
<keyword evidence="2" id="KW-0808">Transferase</keyword>
<comment type="similarity">
    <text evidence="4">Belongs to the GST superfamily.</text>
</comment>
<comment type="catalytic activity">
    <reaction evidence="3">
        <text>RX + glutathione = an S-substituted glutathione + a halide anion + H(+)</text>
        <dbReference type="Rhea" id="RHEA:16437"/>
        <dbReference type="ChEBI" id="CHEBI:15378"/>
        <dbReference type="ChEBI" id="CHEBI:16042"/>
        <dbReference type="ChEBI" id="CHEBI:17792"/>
        <dbReference type="ChEBI" id="CHEBI:57925"/>
        <dbReference type="ChEBI" id="CHEBI:90779"/>
        <dbReference type="EC" id="2.5.1.18"/>
    </reaction>
</comment>
<feature type="domain" description="GST N-terminal" evidence="5">
    <location>
        <begin position="2"/>
        <end position="96"/>
    </location>
</feature>
<dbReference type="Gene3D" id="3.40.30.10">
    <property type="entry name" value="Glutaredoxin"/>
    <property type="match status" value="1"/>
</dbReference>
<dbReference type="PROSITE" id="PS50405">
    <property type="entry name" value="GST_CTER"/>
    <property type="match status" value="1"/>
</dbReference>
<name>A0AA38F6U3_TAXCH</name>